<dbReference type="InterPro" id="IPR004839">
    <property type="entry name" value="Aminotransferase_I/II_large"/>
</dbReference>
<dbReference type="InterPro" id="IPR015424">
    <property type="entry name" value="PyrdxlP-dep_Trfase"/>
</dbReference>
<gene>
    <name evidence="8" type="ORF">CON36_33320</name>
</gene>
<dbReference type="PANTHER" id="PTHR46383:SF4">
    <property type="entry name" value="AMINOTRANSFERASE"/>
    <property type="match status" value="1"/>
</dbReference>
<reference evidence="8 9" key="1">
    <citation type="submission" date="2017-09" db="EMBL/GenBank/DDBJ databases">
        <title>Large-scale bioinformatics analysis of Bacillus genomes uncovers conserved roles of natural products in bacterial physiology.</title>
        <authorList>
            <consortium name="Agbiome Team Llc"/>
            <person name="Bleich R.M."/>
            <person name="Grubbs K.J."/>
            <person name="Santa Maria K.C."/>
            <person name="Allen S.E."/>
            <person name="Farag S."/>
            <person name="Shank E.A."/>
            <person name="Bowers A."/>
        </authorList>
    </citation>
    <scope>NUCLEOTIDE SEQUENCE [LARGE SCALE GENOMIC DNA]</scope>
    <source>
        <strain evidence="8 9">AFS092789</strain>
    </source>
</reference>
<evidence type="ECO:0000259" key="7">
    <source>
        <dbReference type="Pfam" id="PF00155"/>
    </source>
</evidence>
<dbReference type="FunFam" id="3.40.640.10:FF:000033">
    <property type="entry name" value="Aspartate aminotransferase"/>
    <property type="match status" value="1"/>
</dbReference>
<dbReference type="Gene3D" id="3.40.640.10">
    <property type="entry name" value="Type I PLP-dependent aspartate aminotransferase-like (Major domain)"/>
    <property type="match status" value="1"/>
</dbReference>
<dbReference type="EMBL" id="NVMX01000171">
    <property type="protein sequence ID" value="PDZ94533.1"/>
    <property type="molecule type" value="Genomic_DNA"/>
</dbReference>
<dbReference type="PANTHER" id="PTHR46383">
    <property type="entry name" value="ASPARTATE AMINOTRANSFERASE"/>
    <property type="match status" value="1"/>
</dbReference>
<dbReference type="PROSITE" id="PS00105">
    <property type="entry name" value="AA_TRANSFER_CLASS_1"/>
    <property type="match status" value="1"/>
</dbReference>
<dbReference type="InterPro" id="IPR015422">
    <property type="entry name" value="PyrdxlP-dep_Trfase_small"/>
</dbReference>
<dbReference type="EC" id="2.6.1.-" evidence="6"/>
<sequence>MKHLLNPTIRSIEISGIRKIADKIKSYQDVVSLTIGEPDFKTPNFIKDAGKTALDMNYTFYAPTAGLLETRKAAAGFMIRNYKLQYDPNTEIIITNGSTEGIFMALKTMLVEGDEVLIPTPAYPGYEPVINMCGGKLVPIDTTQSGFKLTKEQLEKHITDKTKVLILTYPSNPTGAILTKDELKELVEVLEEKEIFVISDELYSELTFGEEHASIAQFDSMKDKVVVINGVSKSHAMTGWRIGFIFGPEYITTEMLKAHQYLNTGINTMAQAAVRDALRHGNEEVLKMKREYQQRRDVLCSGLQTLGFEIIKPEGTFYAFPSVAPFGMKAFEFSEQLLEKARVGVLPSDVFTYGGNQHLRISFANSLENIEEALNRMESFIKLIK</sequence>
<keyword evidence="3 6" id="KW-0032">Aminotransferase</keyword>
<evidence type="ECO:0000256" key="4">
    <source>
        <dbReference type="ARBA" id="ARBA00022679"/>
    </source>
</evidence>
<evidence type="ECO:0000256" key="6">
    <source>
        <dbReference type="RuleBase" id="RU000481"/>
    </source>
</evidence>
<organism evidence="8 9">
    <name type="scientific">Bacillus cereus</name>
    <dbReference type="NCBI Taxonomy" id="1396"/>
    <lineage>
        <taxon>Bacteria</taxon>
        <taxon>Bacillati</taxon>
        <taxon>Bacillota</taxon>
        <taxon>Bacilli</taxon>
        <taxon>Bacillales</taxon>
        <taxon>Bacillaceae</taxon>
        <taxon>Bacillus</taxon>
        <taxon>Bacillus cereus group</taxon>
    </lineage>
</organism>
<proteinExistence type="inferred from homology"/>
<dbReference type="GO" id="GO:0030170">
    <property type="term" value="F:pyridoxal phosphate binding"/>
    <property type="evidence" value="ECO:0007669"/>
    <property type="project" value="InterPro"/>
</dbReference>
<dbReference type="SUPFAM" id="SSF53383">
    <property type="entry name" value="PLP-dependent transferases"/>
    <property type="match status" value="1"/>
</dbReference>
<dbReference type="InterPro" id="IPR004838">
    <property type="entry name" value="NHTrfase_class1_PyrdxlP-BS"/>
</dbReference>
<evidence type="ECO:0000256" key="1">
    <source>
        <dbReference type="ARBA" id="ARBA00001933"/>
    </source>
</evidence>
<dbReference type="GO" id="GO:0006520">
    <property type="term" value="P:amino acid metabolic process"/>
    <property type="evidence" value="ECO:0007669"/>
    <property type="project" value="InterPro"/>
</dbReference>
<keyword evidence="4 6" id="KW-0808">Transferase</keyword>
<comment type="cofactor">
    <cofactor evidence="1 6">
        <name>pyridoxal 5'-phosphate</name>
        <dbReference type="ChEBI" id="CHEBI:597326"/>
    </cofactor>
</comment>
<dbReference type="PRINTS" id="PR00753">
    <property type="entry name" value="ACCSYNTHASE"/>
</dbReference>
<feature type="domain" description="Aminotransferase class I/classII large" evidence="7">
    <location>
        <begin position="29"/>
        <end position="376"/>
    </location>
</feature>
<evidence type="ECO:0000256" key="2">
    <source>
        <dbReference type="ARBA" id="ARBA00007441"/>
    </source>
</evidence>
<protein>
    <recommendedName>
        <fullName evidence="6">Aminotransferase</fullName>
        <ecNumber evidence="6">2.6.1.-</ecNumber>
    </recommendedName>
</protein>
<comment type="caution">
    <text evidence="8">The sequence shown here is derived from an EMBL/GenBank/DDBJ whole genome shotgun (WGS) entry which is preliminary data.</text>
</comment>
<evidence type="ECO:0000313" key="9">
    <source>
        <dbReference type="Proteomes" id="UP000219922"/>
    </source>
</evidence>
<dbReference type="GO" id="GO:0008483">
    <property type="term" value="F:transaminase activity"/>
    <property type="evidence" value="ECO:0007669"/>
    <property type="project" value="UniProtKB-KW"/>
</dbReference>
<dbReference type="AlphaFoldDB" id="A0A9X6XVC9"/>
<dbReference type="CDD" id="cd00609">
    <property type="entry name" value="AAT_like"/>
    <property type="match status" value="1"/>
</dbReference>
<evidence type="ECO:0000313" key="8">
    <source>
        <dbReference type="EMBL" id="PDZ94533.1"/>
    </source>
</evidence>
<dbReference type="Gene3D" id="3.90.1150.10">
    <property type="entry name" value="Aspartate Aminotransferase, domain 1"/>
    <property type="match status" value="1"/>
</dbReference>
<dbReference type="InterPro" id="IPR015421">
    <property type="entry name" value="PyrdxlP-dep_Trfase_major"/>
</dbReference>
<dbReference type="Proteomes" id="UP000219922">
    <property type="component" value="Unassembled WGS sequence"/>
</dbReference>
<evidence type="ECO:0000256" key="3">
    <source>
        <dbReference type="ARBA" id="ARBA00022576"/>
    </source>
</evidence>
<dbReference type="InterPro" id="IPR050596">
    <property type="entry name" value="AspAT/PAT-like"/>
</dbReference>
<accession>A0A9X6XVC9</accession>
<dbReference type="RefSeq" id="WP_098006931.1">
    <property type="nucleotide sequence ID" value="NZ_NVMX01000171.1"/>
</dbReference>
<dbReference type="Pfam" id="PF00155">
    <property type="entry name" value="Aminotran_1_2"/>
    <property type="match status" value="1"/>
</dbReference>
<keyword evidence="5" id="KW-0663">Pyridoxal phosphate</keyword>
<evidence type="ECO:0000256" key="5">
    <source>
        <dbReference type="ARBA" id="ARBA00022898"/>
    </source>
</evidence>
<comment type="similarity">
    <text evidence="2 6">Belongs to the class-I pyridoxal-phosphate-dependent aminotransferase family.</text>
</comment>
<name>A0A9X6XVC9_BACCE</name>